<dbReference type="Proteomes" id="UP001187192">
    <property type="component" value="Unassembled WGS sequence"/>
</dbReference>
<feature type="non-terminal residue" evidence="1">
    <location>
        <position position="1"/>
    </location>
</feature>
<sequence>MNKKALTKVYMQGSAPLTSLSETSSDADDSDTELNDSNDALDLLAVERIFITGVLDELKVCFSYSHQPDNSFVKVLLAEESRLFEFRAIGGQ</sequence>
<comment type="caution">
    <text evidence="1">The sequence shown here is derived from an EMBL/GenBank/DDBJ whole genome shotgun (WGS) entry which is preliminary data.</text>
</comment>
<accession>A0AA88JEJ1</accession>
<evidence type="ECO:0000313" key="2">
    <source>
        <dbReference type="Proteomes" id="UP001187192"/>
    </source>
</evidence>
<keyword evidence="2" id="KW-1185">Reference proteome</keyword>
<proteinExistence type="predicted"/>
<organism evidence="1 2">
    <name type="scientific">Ficus carica</name>
    <name type="common">Common fig</name>
    <dbReference type="NCBI Taxonomy" id="3494"/>
    <lineage>
        <taxon>Eukaryota</taxon>
        <taxon>Viridiplantae</taxon>
        <taxon>Streptophyta</taxon>
        <taxon>Embryophyta</taxon>
        <taxon>Tracheophyta</taxon>
        <taxon>Spermatophyta</taxon>
        <taxon>Magnoliopsida</taxon>
        <taxon>eudicotyledons</taxon>
        <taxon>Gunneridae</taxon>
        <taxon>Pentapetalae</taxon>
        <taxon>rosids</taxon>
        <taxon>fabids</taxon>
        <taxon>Rosales</taxon>
        <taxon>Moraceae</taxon>
        <taxon>Ficeae</taxon>
        <taxon>Ficus</taxon>
    </lineage>
</organism>
<protein>
    <submittedName>
        <fullName evidence="1">Uncharacterized protein</fullName>
    </submittedName>
</protein>
<reference evidence="1" key="1">
    <citation type="submission" date="2023-07" db="EMBL/GenBank/DDBJ databases">
        <title>draft genome sequence of fig (Ficus carica).</title>
        <authorList>
            <person name="Takahashi T."/>
            <person name="Nishimura K."/>
        </authorList>
    </citation>
    <scope>NUCLEOTIDE SEQUENCE</scope>
</reference>
<evidence type="ECO:0000313" key="1">
    <source>
        <dbReference type="EMBL" id="GMN70910.1"/>
    </source>
</evidence>
<gene>
    <name evidence="1" type="ORF">TIFTF001_055897</name>
</gene>
<dbReference type="EMBL" id="BTGU01018898">
    <property type="protein sequence ID" value="GMN70910.1"/>
    <property type="molecule type" value="Genomic_DNA"/>
</dbReference>
<name>A0AA88JEJ1_FICCA</name>
<dbReference type="AlphaFoldDB" id="A0AA88JEJ1"/>